<protein>
    <recommendedName>
        <fullName evidence="10">Translation elongation factor EF1B beta/delta subunit guanine nucleotide exchange domain-containing protein</fullName>
    </recommendedName>
</protein>
<dbReference type="InterPro" id="IPR036219">
    <property type="entry name" value="eEF-1beta-like_sf"/>
</dbReference>
<evidence type="ECO:0000256" key="2">
    <source>
        <dbReference type="ARBA" id="ARBA00022768"/>
    </source>
</evidence>
<comment type="caution">
    <text evidence="8">The sequence shown here is derived from an EMBL/GenBank/DDBJ whole genome shotgun (WGS) entry which is preliminary data.</text>
</comment>
<dbReference type="SUPFAM" id="SSF47616">
    <property type="entry name" value="GST C-terminal domain-like"/>
    <property type="match status" value="1"/>
</dbReference>
<keyword evidence="3 4" id="KW-0648">Protein biosynthesis</keyword>
<evidence type="ECO:0000259" key="6">
    <source>
        <dbReference type="SMART" id="SM00888"/>
    </source>
</evidence>
<dbReference type="EMBL" id="LIAE01010546">
    <property type="protein sequence ID" value="PAV58994.1"/>
    <property type="molecule type" value="Genomic_DNA"/>
</dbReference>
<dbReference type="Gene3D" id="3.30.70.60">
    <property type="match status" value="1"/>
</dbReference>
<dbReference type="Proteomes" id="UP000218231">
    <property type="component" value="Unassembled WGS sequence"/>
</dbReference>
<name>A0A2A2JBK0_9BILA</name>
<dbReference type="InterPro" id="IPR049720">
    <property type="entry name" value="EF1B_bsu/dsu"/>
</dbReference>
<dbReference type="InterPro" id="IPR036282">
    <property type="entry name" value="Glutathione-S-Trfase_C_sf"/>
</dbReference>
<evidence type="ECO:0000313" key="8">
    <source>
        <dbReference type="EMBL" id="PAV58994.1"/>
    </source>
</evidence>
<dbReference type="GO" id="GO:0005829">
    <property type="term" value="C:cytosol"/>
    <property type="evidence" value="ECO:0007669"/>
    <property type="project" value="TreeGrafter"/>
</dbReference>
<gene>
    <name evidence="8" type="ORF">WR25_12839</name>
</gene>
<dbReference type="PANTHER" id="PTHR11595">
    <property type="entry name" value="EF-HAND AND COILED-COIL DOMAIN-CONTAINING FAMILY MEMBER"/>
    <property type="match status" value="1"/>
</dbReference>
<dbReference type="FunFam" id="3.30.70.60:FF:000001">
    <property type="entry name" value="Elongation factor 1-beta 1 like"/>
    <property type="match status" value="1"/>
</dbReference>
<proteinExistence type="inferred from homology"/>
<dbReference type="PROSITE" id="PS00825">
    <property type="entry name" value="EF1BD_2"/>
    <property type="match status" value="1"/>
</dbReference>
<dbReference type="InterPro" id="IPR018940">
    <property type="entry name" value="EF-1_beta_acid_region_euk"/>
</dbReference>
<dbReference type="PANTHER" id="PTHR11595:SF21">
    <property type="entry name" value="ELONGATION FACTOR 1-BETA"/>
    <property type="match status" value="1"/>
</dbReference>
<reference evidence="8 9" key="1">
    <citation type="journal article" date="2017" name="Curr. Biol.">
        <title>Genome architecture and evolution of a unichromosomal asexual nematode.</title>
        <authorList>
            <person name="Fradin H."/>
            <person name="Zegar C."/>
            <person name="Gutwein M."/>
            <person name="Lucas J."/>
            <person name="Kovtun M."/>
            <person name="Corcoran D."/>
            <person name="Baugh L.R."/>
            <person name="Kiontke K."/>
            <person name="Gunsalus K."/>
            <person name="Fitch D.H."/>
            <person name="Piano F."/>
        </authorList>
    </citation>
    <scope>NUCLEOTIDE SEQUENCE [LARGE SCALE GENOMIC DNA]</scope>
    <source>
        <strain evidence="8">PF1309</strain>
    </source>
</reference>
<dbReference type="STRING" id="2018661.A0A2A2JBK0"/>
<evidence type="ECO:0000256" key="4">
    <source>
        <dbReference type="RuleBase" id="RU003791"/>
    </source>
</evidence>
<evidence type="ECO:0000256" key="1">
    <source>
        <dbReference type="ARBA" id="ARBA00007411"/>
    </source>
</evidence>
<feature type="domain" description="Elongation factor 1 beta central acidic region eukaryote" evidence="7">
    <location>
        <begin position="82"/>
        <end position="108"/>
    </location>
</feature>
<dbReference type="AlphaFoldDB" id="A0A2A2JBK0"/>
<dbReference type="CDD" id="cd00292">
    <property type="entry name" value="EF1B"/>
    <property type="match status" value="1"/>
</dbReference>
<comment type="similarity">
    <text evidence="1 4">Belongs to the EF-1-beta/EF-1-delta family.</text>
</comment>
<organism evidence="8 9">
    <name type="scientific">Diploscapter pachys</name>
    <dbReference type="NCBI Taxonomy" id="2018661"/>
    <lineage>
        <taxon>Eukaryota</taxon>
        <taxon>Metazoa</taxon>
        <taxon>Ecdysozoa</taxon>
        <taxon>Nematoda</taxon>
        <taxon>Chromadorea</taxon>
        <taxon>Rhabditida</taxon>
        <taxon>Rhabditina</taxon>
        <taxon>Rhabditomorpha</taxon>
        <taxon>Rhabditoidea</taxon>
        <taxon>Rhabditidae</taxon>
        <taxon>Diploscapter</taxon>
    </lineage>
</organism>
<sequence length="204" mass="22409">MAADLGKLNKTLSEQPFIGGFEVGTEDVKTFETIKAAPDAKKFAHVARWYRNIASYSANERAAWSGGAAATSGEGKGDDFDLFGSDDEDDEEKKKVVEERLKAYAEKKAKKPGPIAKSSVILDVKPWDDETNMKEMEDLVRSIEMDGLVWGGGKLIAIGYGISKLQIICVIEDDKVSVDDLIERITTDFESHVQSVDIAAFNKI</sequence>
<dbReference type="OrthoDB" id="331763at2759"/>
<evidence type="ECO:0008006" key="10">
    <source>
        <dbReference type="Google" id="ProtNLM"/>
    </source>
</evidence>
<dbReference type="GO" id="GO:0005853">
    <property type="term" value="C:eukaryotic translation elongation factor 1 complex"/>
    <property type="evidence" value="ECO:0007669"/>
    <property type="project" value="InterPro"/>
</dbReference>
<dbReference type="GO" id="GO:0005085">
    <property type="term" value="F:guanyl-nucleotide exchange factor activity"/>
    <property type="evidence" value="ECO:0007669"/>
    <property type="project" value="TreeGrafter"/>
</dbReference>
<dbReference type="SMART" id="SM00888">
    <property type="entry name" value="EF1_GNE"/>
    <property type="match status" value="1"/>
</dbReference>
<evidence type="ECO:0000256" key="3">
    <source>
        <dbReference type="ARBA" id="ARBA00022917"/>
    </source>
</evidence>
<dbReference type="GO" id="GO:0003746">
    <property type="term" value="F:translation elongation factor activity"/>
    <property type="evidence" value="ECO:0007669"/>
    <property type="project" value="UniProtKB-KW"/>
</dbReference>
<evidence type="ECO:0000256" key="5">
    <source>
        <dbReference type="SAM" id="MobiDB-lite"/>
    </source>
</evidence>
<keyword evidence="9" id="KW-1185">Reference proteome</keyword>
<feature type="domain" description="Translation elongation factor EF1B beta/delta subunit guanine nucleotide exchange" evidence="6">
    <location>
        <begin position="117"/>
        <end position="204"/>
    </location>
</feature>
<dbReference type="Pfam" id="PF10587">
    <property type="entry name" value="EF-1_beta_acid"/>
    <property type="match status" value="1"/>
</dbReference>
<dbReference type="InterPro" id="IPR014038">
    <property type="entry name" value="EF1B_bsu/dsu_GNE"/>
</dbReference>
<evidence type="ECO:0000259" key="7">
    <source>
        <dbReference type="SMART" id="SM01182"/>
    </source>
</evidence>
<keyword evidence="2 4" id="KW-0251">Elongation factor</keyword>
<dbReference type="Pfam" id="PF00736">
    <property type="entry name" value="EF1_GNE"/>
    <property type="match status" value="1"/>
</dbReference>
<dbReference type="SUPFAM" id="SSF54984">
    <property type="entry name" value="eEF-1beta-like"/>
    <property type="match status" value="1"/>
</dbReference>
<accession>A0A2A2JBK0</accession>
<dbReference type="InterPro" id="IPR014717">
    <property type="entry name" value="Transl_elong_EF1B/ribsomal_bS6"/>
</dbReference>
<feature type="region of interest" description="Disordered" evidence="5">
    <location>
        <begin position="68"/>
        <end position="88"/>
    </location>
</feature>
<dbReference type="SMART" id="SM01182">
    <property type="entry name" value="EF-1_beta_acid"/>
    <property type="match status" value="1"/>
</dbReference>
<dbReference type="InterPro" id="IPR001326">
    <property type="entry name" value="Transl_elong_EF1B_B/D_CS"/>
</dbReference>
<evidence type="ECO:0000313" key="9">
    <source>
        <dbReference type="Proteomes" id="UP000218231"/>
    </source>
</evidence>